<feature type="binding site" evidence="5">
    <location>
        <position position="225"/>
    </location>
    <ligand>
        <name>Fe cation</name>
        <dbReference type="ChEBI" id="CHEBI:24875"/>
        <note>catalytic</note>
    </ligand>
</feature>
<dbReference type="GO" id="GO:0016121">
    <property type="term" value="P:carotene catabolic process"/>
    <property type="evidence" value="ECO:0007669"/>
    <property type="project" value="TreeGrafter"/>
</dbReference>
<dbReference type="GO" id="GO:0046872">
    <property type="term" value="F:metal ion binding"/>
    <property type="evidence" value="ECO:0007669"/>
    <property type="project" value="UniProtKB-KW"/>
</dbReference>
<evidence type="ECO:0000256" key="4">
    <source>
        <dbReference type="ARBA" id="ARBA00023004"/>
    </source>
</evidence>
<evidence type="ECO:0000256" key="5">
    <source>
        <dbReference type="PIRSR" id="PIRSR604294-1"/>
    </source>
</evidence>
<comment type="similarity">
    <text evidence="1">Belongs to the carotenoid oxygenase family.</text>
</comment>
<keyword evidence="7" id="KW-1185">Reference proteome</keyword>
<name>A0A378JSJ5_9GAMM</name>
<feature type="binding site" evidence="5">
    <location>
        <position position="290"/>
    </location>
    <ligand>
        <name>Fe cation</name>
        <dbReference type="ChEBI" id="CHEBI:24875"/>
        <note>catalytic</note>
    </ligand>
</feature>
<keyword evidence="2 5" id="KW-0479">Metal-binding</keyword>
<gene>
    <name evidence="6" type="ORF">NCTC13316_01234</name>
</gene>
<dbReference type="AlphaFoldDB" id="A0A378JSJ5"/>
<dbReference type="RefSeq" id="WP_115330794.1">
    <property type="nucleotide sequence ID" value="NZ_CAAAHP010000001.1"/>
</dbReference>
<dbReference type="PANTHER" id="PTHR10543">
    <property type="entry name" value="BETA-CAROTENE DIOXYGENASE"/>
    <property type="match status" value="1"/>
</dbReference>
<accession>A0A378JSJ5</accession>
<comment type="cofactor">
    <cofactor evidence="5">
        <name>Fe(2+)</name>
        <dbReference type="ChEBI" id="CHEBI:29033"/>
    </cofactor>
    <text evidence="5">Binds 1 Fe(2+) ion per subunit.</text>
</comment>
<evidence type="ECO:0000256" key="2">
    <source>
        <dbReference type="ARBA" id="ARBA00022723"/>
    </source>
</evidence>
<keyword evidence="3 6" id="KW-0560">Oxidoreductase</keyword>
<evidence type="ECO:0000256" key="1">
    <source>
        <dbReference type="ARBA" id="ARBA00006787"/>
    </source>
</evidence>
<dbReference type="PANTHER" id="PTHR10543:SF24">
    <property type="entry name" value="CAROTENOID ISOMEROOXYGENASE"/>
    <property type="match status" value="1"/>
</dbReference>
<evidence type="ECO:0000313" key="6">
    <source>
        <dbReference type="EMBL" id="STX51142.1"/>
    </source>
</evidence>
<dbReference type="Pfam" id="PF03055">
    <property type="entry name" value="RPE65"/>
    <property type="match status" value="1"/>
</dbReference>
<dbReference type="GO" id="GO:0010436">
    <property type="term" value="F:carotenoid dioxygenase activity"/>
    <property type="evidence" value="ECO:0007669"/>
    <property type="project" value="TreeGrafter"/>
</dbReference>
<dbReference type="OrthoDB" id="6636843at2"/>
<dbReference type="GO" id="GO:0102162">
    <property type="term" value="F:all-trans-8'-apo-beta-carotenal 15,15'-oxygenase activity"/>
    <property type="evidence" value="ECO:0007669"/>
    <property type="project" value="UniProtKB-EC"/>
</dbReference>
<reference evidence="6 7" key="1">
    <citation type="submission" date="2018-06" db="EMBL/GenBank/DDBJ databases">
        <authorList>
            <consortium name="Pathogen Informatics"/>
            <person name="Doyle S."/>
        </authorList>
    </citation>
    <scope>NUCLEOTIDE SEQUENCE [LARGE SCALE GENOMIC DNA]</scope>
    <source>
        <strain evidence="6 7">NCTC13316</strain>
    </source>
</reference>
<proteinExistence type="inferred from homology"/>
<evidence type="ECO:0000256" key="3">
    <source>
        <dbReference type="ARBA" id="ARBA00023002"/>
    </source>
</evidence>
<evidence type="ECO:0000313" key="7">
    <source>
        <dbReference type="Proteomes" id="UP000254794"/>
    </source>
</evidence>
<feature type="binding site" evidence="5">
    <location>
        <position position="175"/>
    </location>
    <ligand>
        <name>Fe cation</name>
        <dbReference type="ChEBI" id="CHEBI:24875"/>
        <note>catalytic</note>
    </ligand>
</feature>
<protein>
    <submittedName>
        <fullName evidence="6">8'-apo-beta-carotenal 15,15'-oxygenase</fullName>
        <ecNumber evidence="6">1.13.11.75</ecNumber>
    </submittedName>
</protein>
<dbReference type="Proteomes" id="UP000254794">
    <property type="component" value="Unassembled WGS sequence"/>
</dbReference>
<sequence length="477" mass="54693">MQQIQPCLFKAYASQYEELILKELHIHGEVPTWLSGSFISIGPSQFEVGSTNFNHWFDGFAMLKKFTFKSGCIHFQNQFLQSQEYIESNRRGKLNANEFGTYASKSKLGRVLFSLKELVGSKLHDNCVVNTTRIDDSYIAMTESKNVVSFNIKNLSTTKNFNFNDKITEHLTTAHPHFDPTTGELINIAIEVGKANKYHIYKIDPLSKTRKIIQTYLSHNLFYIHSFSITRNYIILFKSPLVINKFKLLFGLPFNNTLAYKENLPSVFVIVDRRNGKLHEIEAEPFVCIHSINAYEHKNEIILDLICQQAGNPYDKLYLSNLCSSKPTLPTGAIKRYVVDTQARNCNQEILTSNNQEFPRINYKRCNGNNYQFIYTNSIDGPNNQFFNTIQKMNTQTGSIQHWRKKDNYVGEALFVSKPHCQSEDDGILLSIAFDINTQLSTLIIIDALSMQLLAEAYLPIHLPFGLHGNFYNDTIV</sequence>
<dbReference type="InterPro" id="IPR004294">
    <property type="entry name" value="Carotenoid_Oase"/>
</dbReference>
<organism evidence="6 7">
    <name type="scientific">Legionella busanensis</name>
    <dbReference type="NCBI Taxonomy" id="190655"/>
    <lineage>
        <taxon>Bacteria</taxon>
        <taxon>Pseudomonadati</taxon>
        <taxon>Pseudomonadota</taxon>
        <taxon>Gammaproteobacteria</taxon>
        <taxon>Legionellales</taxon>
        <taxon>Legionellaceae</taxon>
        <taxon>Legionella</taxon>
    </lineage>
</organism>
<keyword evidence="4 5" id="KW-0408">Iron</keyword>
<feature type="binding site" evidence="5">
    <location>
        <position position="468"/>
    </location>
    <ligand>
        <name>Fe cation</name>
        <dbReference type="ChEBI" id="CHEBI:24875"/>
        <note>catalytic</note>
    </ligand>
</feature>
<dbReference type="EMBL" id="UGOD01000001">
    <property type="protein sequence ID" value="STX51142.1"/>
    <property type="molecule type" value="Genomic_DNA"/>
</dbReference>
<dbReference type="EC" id="1.13.11.75" evidence="6"/>